<gene>
    <name evidence="2" type="ORF">GCM10025864_01130</name>
</gene>
<feature type="compositionally biased region" description="Acidic residues" evidence="1">
    <location>
        <begin position="50"/>
        <end position="59"/>
    </location>
</feature>
<keyword evidence="3" id="KW-1185">Reference proteome</keyword>
<feature type="compositionally biased region" description="Basic and acidic residues" evidence="1">
    <location>
        <begin position="1"/>
        <end position="16"/>
    </location>
</feature>
<organism evidence="2 3">
    <name type="scientific">Luteimicrobium album</name>
    <dbReference type="NCBI Taxonomy" id="1054550"/>
    <lineage>
        <taxon>Bacteria</taxon>
        <taxon>Bacillati</taxon>
        <taxon>Actinomycetota</taxon>
        <taxon>Actinomycetes</taxon>
        <taxon>Micrococcales</taxon>
        <taxon>Luteimicrobium</taxon>
    </lineage>
</organism>
<sequence length="91" mass="10151">MEVPARHVEGGTDEHHARRRHAPRRGLVPDDTVTRDDVDHLTHRGLPEPDALDEADYEPDVPRPDLDGEADEADVVEQADEVPDDEDDARG</sequence>
<reference evidence="3" key="1">
    <citation type="journal article" date="2019" name="Int. J. Syst. Evol. Microbiol.">
        <title>The Global Catalogue of Microorganisms (GCM) 10K type strain sequencing project: providing services to taxonomists for standard genome sequencing and annotation.</title>
        <authorList>
            <consortium name="The Broad Institute Genomics Platform"/>
            <consortium name="The Broad Institute Genome Sequencing Center for Infectious Disease"/>
            <person name="Wu L."/>
            <person name="Ma J."/>
        </authorList>
    </citation>
    <scope>NUCLEOTIDE SEQUENCE [LARGE SCALE GENOMIC DNA]</scope>
    <source>
        <strain evidence="3">NBRC 106348</strain>
    </source>
</reference>
<evidence type="ECO:0000313" key="3">
    <source>
        <dbReference type="Proteomes" id="UP001157091"/>
    </source>
</evidence>
<proteinExistence type="predicted"/>
<dbReference type="EMBL" id="BSUK01000001">
    <property type="protein sequence ID" value="GMA22354.1"/>
    <property type="molecule type" value="Genomic_DNA"/>
</dbReference>
<protein>
    <recommendedName>
        <fullName evidence="4">DUF5709 domain-containing protein</fullName>
    </recommendedName>
</protein>
<accession>A0ABQ6HXX4</accession>
<name>A0ABQ6HXX4_9MICO</name>
<feature type="compositionally biased region" description="Acidic residues" evidence="1">
    <location>
        <begin position="67"/>
        <end position="91"/>
    </location>
</feature>
<dbReference type="Proteomes" id="UP001157091">
    <property type="component" value="Unassembled WGS sequence"/>
</dbReference>
<evidence type="ECO:0000313" key="2">
    <source>
        <dbReference type="EMBL" id="GMA22354.1"/>
    </source>
</evidence>
<feature type="region of interest" description="Disordered" evidence="1">
    <location>
        <begin position="1"/>
        <end position="91"/>
    </location>
</feature>
<evidence type="ECO:0000256" key="1">
    <source>
        <dbReference type="SAM" id="MobiDB-lite"/>
    </source>
</evidence>
<comment type="caution">
    <text evidence="2">The sequence shown here is derived from an EMBL/GenBank/DDBJ whole genome shotgun (WGS) entry which is preliminary data.</text>
</comment>
<evidence type="ECO:0008006" key="4">
    <source>
        <dbReference type="Google" id="ProtNLM"/>
    </source>
</evidence>
<feature type="compositionally biased region" description="Basic and acidic residues" evidence="1">
    <location>
        <begin position="32"/>
        <end position="47"/>
    </location>
</feature>